<gene>
    <name evidence="1" type="primary">prh1_2</name>
    <name evidence="1" type="ORF">DSO57_1011756</name>
</gene>
<sequence length="193" mass="21121">MPLDVYDNEDLGSIESIPRPKPTKKSKKGQNNVPSHGLKRTLSEEKASVQKKSLEKGEVGVADDSNPPKKLKEKPIDSDKSSLSKKETENDSFFGRSNSKFHQQRSSLPIFKARDQILSSIQRNPVTIIVSETGSGKSTQIPQYLLEQGLLNNRDGGVVVTQPRKVACLSLAERVAAEVGCKVGGKVGYSVRF</sequence>
<dbReference type="EMBL" id="QTSX02004301">
    <property type="protein sequence ID" value="KAJ9066203.1"/>
    <property type="molecule type" value="Genomic_DNA"/>
</dbReference>
<organism evidence="1 2">
    <name type="scientific">Entomophthora muscae</name>
    <dbReference type="NCBI Taxonomy" id="34485"/>
    <lineage>
        <taxon>Eukaryota</taxon>
        <taxon>Fungi</taxon>
        <taxon>Fungi incertae sedis</taxon>
        <taxon>Zoopagomycota</taxon>
        <taxon>Entomophthoromycotina</taxon>
        <taxon>Entomophthoromycetes</taxon>
        <taxon>Entomophthorales</taxon>
        <taxon>Entomophthoraceae</taxon>
        <taxon>Entomophthora</taxon>
    </lineage>
</organism>
<keyword evidence="1" id="KW-0378">Hydrolase</keyword>
<dbReference type="Proteomes" id="UP001165960">
    <property type="component" value="Unassembled WGS sequence"/>
</dbReference>
<reference evidence="1" key="1">
    <citation type="submission" date="2022-04" db="EMBL/GenBank/DDBJ databases">
        <title>Genome of the entomopathogenic fungus Entomophthora muscae.</title>
        <authorList>
            <person name="Elya C."/>
            <person name="Lovett B.R."/>
            <person name="Lee E."/>
            <person name="Macias A.M."/>
            <person name="Hajek A.E."/>
            <person name="De Bivort B.L."/>
            <person name="Kasson M.T."/>
            <person name="De Fine Licht H.H."/>
            <person name="Stajich J.E."/>
        </authorList>
    </citation>
    <scope>NUCLEOTIDE SEQUENCE</scope>
    <source>
        <strain evidence="1">Berkeley</strain>
    </source>
</reference>
<dbReference type="EC" id="3.6.4.13" evidence="1"/>
<comment type="caution">
    <text evidence="1">The sequence shown here is derived from an EMBL/GenBank/DDBJ whole genome shotgun (WGS) entry which is preliminary data.</text>
</comment>
<protein>
    <submittedName>
        <fullName evidence="1">Salivary acidic proline-rich phosphoprotein 1/2</fullName>
        <ecNumber evidence="1">3.6.4.13</ecNumber>
    </submittedName>
</protein>
<accession>A0ACC2SUX6</accession>
<evidence type="ECO:0000313" key="2">
    <source>
        <dbReference type="Proteomes" id="UP001165960"/>
    </source>
</evidence>
<evidence type="ECO:0000313" key="1">
    <source>
        <dbReference type="EMBL" id="KAJ9066203.1"/>
    </source>
</evidence>
<proteinExistence type="predicted"/>
<name>A0ACC2SUX6_9FUNG</name>
<keyword evidence="2" id="KW-1185">Reference proteome</keyword>